<dbReference type="EMBL" id="JBDJPC010000004">
    <property type="protein sequence ID" value="KAL1506706.1"/>
    <property type="molecule type" value="Genomic_DNA"/>
</dbReference>
<evidence type="ECO:0008006" key="3">
    <source>
        <dbReference type="Google" id="ProtNLM"/>
    </source>
</evidence>
<proteinExistence type="predicted"/>
<comment type="caution">
    <text evidence="1">The sequence shown here is derived from an EMBL/GenBank/DDBJ whole genome shotgun (WGS) entry which is preliminary data.</text>
</comment>
<gene>
    <name evidence="1" type="ORF">ABEB36_006019</name>
</gene>
<evidence type="ECO:0000313" key="2">
    <source>
        <dbReference type="Proteomes" id="UP001566132"/>
    </source>
</evidence>
<dbReference type="AlphaFoldDB" id="A0ABD1F095"/>
<organism evidence="1 2">
    <name type="scientific">Hypothenemus hampei</name>
    <name type="common">Coffee berry borer</name>
    <dbReference type="NCBI Taxonomy" id="57062"/>
    <lineage>
        <taxon>Eukaryota</taxon>
        <taxon>Metazoa</taxon>
        <taxon>Ecdysozoa</taxon>
        <taxon>Arthropoda</taxon>
        <taxon>Hexapoda</taxon>
        <taxon>Insecta</taxon>
        <taxon>Pterygota</taxon>
        <taxon>Neoptera</taxon>
        <taxon>Endopterygota</taxon>
        <taxon>Coleoptera</taxon>
        <taxon>Polyphaga</taxon>
        <taxon>Cucujiformia</taxon>
        <taxon>Curculionidae</taxon>
        <taxon>Scolytinae</taxon>
        <taxon>Hypothenemus</taxon>
    </lineage>
</organism>
<dbReference type="Proteomes" id="UP001566132">
    <property type="component" value="Unassembled WGS sequence"/>
</dbReference>
<sequence length="104" mass="11279">MSVNRGYPPPSIVLSLCRRSQQDKILVIRNIAVSSSCPAACLLIATVGSCFTASCVLRLHSGIVKCKNCKGTLGRITAGSCKLPYFKLIPSESKGIFLEKRFRC</sequence>
<evidence type="ECO:0000313" key="1">
    <source>
        <dbReference type="EMBL" id="KAL1506706.1"/>
    </source>
</evidence>
<protein>
    <recommendedName>
        <fullName evidence="3">LITAF domain-containing protein</fullName>
    </recommendedName>
</protein>
<keyword evidence="2" id="KW-1185">Reference proteome</keyword>
<name>A0ABD1F095_HYPHA</name>
<reference evidence="1 2" key="1">
    <citation type="submission" date="2024-05" db="EMBL/GenBank/DDBJ databases">
        <title>Genetic variation in Jamaican populations of the coffee berry borer (Hypothenemus hampei).</title>
        <authorList>
            <person name="Errbii M."/>
            <person name="Myrie A."/>
        </authorList>
    </citation>
    <scope>NUCLEOTIDE SEQUENCE [LARGE SCALE GENOMIC DNA]</scope>
    <source>
        <strain evidence="1">JA-Hopewell-2020-01-JO</strain>
        <tissue evidence="1">Whole body</tissue>
    </source>
</reference>
<accession>A0ABD1F095</accession>